<protein>
    <submittedName>
        <fullName evidence="1">Uncharacterized protein</fullName>
    </submittedName>
</protein>
<sequence length="564" mass="64909">MSSQHSPPPFESTNQSLTCVGGINKLPDDLLMDIIKLSVDDPGILRISLLNRRFRFIALKTPSLWTKVPRIGGEFYKSFIKRSEGGLLDVIIKIKKSYSSDEIEELKSILSTDAVRWKALTILFPRKNFNQGPGRPQALSFSLLQTLRKFHNLELSSLETFKYSVYGECSGTTSLLSTFESLLCIYEGWGVPKLKKMTTEGFHPTHFSSHKNSISDVTIDIDITSHSDDYFSPMTIKEFLKFAPSIESLRLIMTRPKVEESDLNNPLTRTHGNTFISRVPSVDIDDPLLSLTPLTHDSLYKRLTGVEDVHILGEYSTRCSGEANPDQYYYVGLQTFWRADNSDLVYLDKLKYLEIDLDQPYNIFYTMVTYTYLATLNVEELVFKLNKPRQTERSMPETSSQENGCYAQTVSTIFKDYLFRNTWINSSGAGMPNLKRLFISIHNSRDGSWERNCTYQVPWHAIPNLEHLQISIFCLKPNFNGLENIKLKTLCLSGYPSYVITQSLVKYIENVEMKGSEWHPKHVILNINRCPCSEIYRAVTERLFRRLWTTKFLWNDIKEDMSPE</sequence>
<dbReference type="Proteomes" id="UP000217199">
    <property type="component" value="Unassembled WGS sequence"/>
</dbReference>
<dbReference type="STRING" id="2282107.A0A286UP75"/>
<evidence type="ECO:0000313" key="1">
    <source>
        <dbReference type="EMBL" id="PAV21411.1"/>
    </source>
</evidence>
<dbReference type="OrthoDB" id="3365698at2759"/>
<keyword evidence="2" id="KW-1185">Reference proteome</keyword>
<reference evidence="1 2" key="1">
    <citation type="journal article" date="2017" name="Mol. Ecol.">
        <title>Comparative and population genomic landscape of Phellinus noxius: A hypervariable fungus causing root rot in trees.</title>
        <authorList>
            <person name="Chung C.L."/>
            <person name="Lee T.J."/>
            <person name="Akiba M."/>
            <person name="Lee H.H."/>
            <person name="Kuo T.H."/>
            <person name="Liu D."/>
            <person name="Ke H.M."/>
            <person name="Yokoi T."/>
            <person name="Roa M.B."/>
            <person name="Lu M.J."/>
            <person name="Chang Y.Y."/>
            <person name="Ann P.J."/>
            <person name="Tsai J.N."/>
            <person name="Chen C.Y."/>
            <person name="Tzean S.S."/>
            <person name="Ota Y."/>
            <person name="Hattori T."/>
            <person name="Sahashi N."/>
            <person name="Liou R.F."/>
            <person name="Kikuchi T."/>
            <person name="Tsai I.J."/>
        </authorList>
    </citation>
    <scope>NUCLEOTIDE SEQUENCE [LARGE SCALE GENOMIC DNA]</scope>
    <source>
        <strain evidence="1 2">FFPRI411160</strain>
    </source>
</reference>
<gene>
    <name evidence="1" type="ORF">PNOK_0403800</name>
</gene>
<dbReference type="InParanoid" id="A0A286UP75"/>
<dbReference type="SUPFAM" id="SSF81383">
    <property type="entry name" value="F-box domain"/>
    <property type="match status" value="1"/>
</dbReference>
<dbReference type="EMBL" id="NBII01000003">
    <property type="protein sequence ID" value="PAV21411.1"/>
    <property type="molecule type" value="Genomic_DNA"/>
</dbReference>
<comment type="caution">
    <text evidence="1">The sequence shown here is derived from an EMBL/GenBank/DDBJ whole genome shotgun (WGS) entry which is preliminary data.</text>
</comment>
<dbReference type="InterPro" id="IPR036047">
    <property type="entry name" value="F-box-like_dom_sf"/>
</dbReference>
<name>A0A286UP75_9AGAM</name>
<accession>A0A286UP75</accession>
<evidence type="ECO:0000313" key="2">
    <source>
        <dbReference type="Proteomes" id="UP000217199"/>
    </source>
</evidence>
<proteinExistence type="predicted"/>
<dbReference type="AlphaFoldDB" id="A0A286UP75"/>
<organism evidence="1 2">
    <name type="scientific">Pyrrhoderma noxium</name>
    <dbReference type="NCBI Taxonomy" id="2282107"/>
    <lineage>
        <taxon>Eukaryota</taxon>
        <taxon>Fungi</taxon>
        <taxon>Dikarya</taxon>
        <taxon>Basidiomycota</taxon>
        <taxon>Agaricomycotina</taxon>
        <taxon>Agaricomycetes</taxon>
        <taxon>Hymenochaetales</taxon>
        <taxon>Hymenochaetaceae</taxon>
        <taxon>Pyrrhoderma</taxon>
    </lineage>
</organism>
<dbReference type="Gene3D" id="1.20.1280.50">
    <property type="match status" value="1"/>
</dbReference>